<feature type="compositionally biased region" description="Pro residues" evidence="2">
    <location>
        <begin position="322"/>
        <end position="332"/>
    </location>
</feature>
<evidence type="ECO:0000256" key="2">
    <source>
        <dbReference type="SAM" id="MobiDB-lite"/>
    </source>
</evidence>
<feature type="compositionally biased region" description="Basic and acidic residues" evidence="2">
    <location>
        <begin position="289"/>
        <end position="305"/>
    </location>
</feature>
<evidence type="ECO:0000313" key="4">
    <source>
        <dbReference type="Proteomes" id="UP000019335"/>
    </source>
</evidence>
<keyword evidence="4" id="KW-1185">Reference proteome</keyword>
<gene>
    <name evidence="3" type="ORF">Naga_100137g6</name>
</gene>
<protein>
    <submittedName>
        <fullName evidence="3">Uncharacterized protein</fullName>
    </submittedName>
</protein>
<dbReference type="OrthoDB" id="202208at2759"/>
<keyword evidence="1" id="KW-0175">Coiled coil</keyword>
<evidence type="ECO:0000256" key="1">
    <source>
        <dbReference type="SAM" id="Coils"/>
    </source>
</evidence>
<comment type="caution">
    <text evidence="3">The sequence shown here is derived from an EMBL/GenBank/DDBJ whole genome shotgun (WGS) entry which is preliminary data.</text>
</comment>
<organism evidence="3 4">
    <name type="scientific">Nannochloropsis gaditana</name>
    <dbReference type="NCBI Taxonomy" id="72520"/>
    <lineage>
        <taxon>Eukaryota</taxon>
        <taxon>Sar</taxon>
        <taxon>Stramenopiles</taxon>
        <taxon>Ochrophyta</taxon>
        <taxon>Eustigmatophyceae</taxon>
        <taxon>Eustigmatales</taxon>
        <taxon>Monodopsidaceae</taxon>
        <taxon>Nannochloropsis</taxon>
    </lineage>
</organism>
<proteinExistence type="predicted"/>
<sequence length="472" mass="51321">MTGLNCCRESNRSFCSNNDSCNLSSTASKCRQGRRKAHLRCHVPVIGTRPFLLLLLFPLINLVAPTHGAKLWKLPLTNPLQWLRPGGDTRHLQATVRALESELSRLRTLHTAHLDELRRLRAKRAEDFARFREAGKQQAAENERVREAAVQALARAQEKEDRIEEELERERKRWRTEAETAIGQAVREAVEEERRKGKEVVGRLESALAAARAAGANEEEEREKEDEGLRALQEAFEKERRQFKKRLGAERELVEVTLAREEKLQQVILKLEASNHALKAEVGQLTEGKEGKEVKVPIESRDQVLTDRPAATVSETRAPSATSPPVPAPPQSPVTAGRIKTSNTKMVEECGSASAPPASVSSTVADPSLPSPNTSSSHSSSKSKSSPSGARKLKNVGKPKASVRKAKTKPGLGGKMETAPAKKKKATTSRPSSSSASSLPASSGSGRASAARPGRQPVTPTLKKGGLGAPHK</sequence>
<dbReference type="EMBL" id="AZIL01001546">
    <property type="protein sequence ID" value="EWM23625.1"/>
    <property type="molecule type" value="Genomic_DNA"/>
</dbReference>
<feature type="compositionally biased region" description="Low complexity" evidence="2">
    <location>
        <begin position="428"/>
        <end position="455"/>
    </location>
</feature>
<feature type="compositionally biased region" description="Basic residues" evidence="2">
    <location>
        <begin position="391"/>
        <end position="408"/>
    </location>
</feature>
<feature type="region of interest" description="Disordered" evidence="2">
    <location>
        <begin position="289"/>
        <end position="472"/>
    </location>
</feature>
<accession>W7T9D2</accession>
<dbReference type="AlphaFoldDB" id="W7T9D2"/>
<evidence type="ECO:0000313" key="3">
    <source>
        <dbReference type="EMBL" id="EWM23625.1"/>
    </source>
</evidence>
<feature type="coiled-coil region" evidence="1">
    <location>
        <begin position="139"/>
        <end position="184"/>
    </location>
</feature>
<reference evidence="3 4" key="1">
    <citation type="journal article" date="2014" name="Mol. Plant">
        <title>Chromosome Scale Genome Assembly and Transcriptome Profiling of Nannochloropsis gaditana in Nitrogen Depletion.</title>
        <authorList>
            <person name="Corteggiani Carpinelli E."/>
            <person name="Telatin A."/>
            <person name="Vitulo N."/>
            <person name="Forcato C."/>
            <person name="D'Angelo M."/>
            <person name="Schiavon R."/>
            <person name="Vezzi A."/>
            <person name="Giacometti G.M."/>
            <person name="Morosinotto T."/>
            <person name="Valle G."/>
        </authorList>
    </citation>
    <scope>NUCLEOTIDE SEQUENCE [LARGE SCALE GENOMIC DNA]</scope>
    <source>
        <strain evidence="3 4">B-31</strain>
    </source>
</reference>
<feature type="compositionally biased region" description="Low complexity" evidence="2">
    <location>
        <begin position="352"/>
        <end position="388"/>
    </location>
</feature>
<dbReference type="Proteomes" id="UP000019335">
    <property type="component" value="Chromosome 16"/>
</dbReference>
<name>W7T9D2_9STRA</name>